<protein>
    <submittedName>
        <fullName evidence="1">Uncharacterized protein</fullName>
    </submittedName>
</protein>
<accession>A0A508YN63</accession>
<dbReference type="RefSeq" id="WP_143113058.1">
    <property type="nucleotide sequence ID" value="NZ_CABFNH010000014.1"/>
</dbReference>
<dbReference type="EMBL" id="CABFNH010000014">
    <property type="protein sequence ID" value="VTZ90384.1"/>
    <property type="molecule type" value="Genomic_DNA"/>
</dbReference>
<name>A0A508YN63_LIMMU</name>
<organism evidence="1 2">
    <name type="scientific">Limosilactobacillus mucosae</name>
    <name type="common">Lactobacillus mucosae</name>
    <dbReference type="NCBI Taxonomy" id="97478"/>
    <lineage>
        <taxon>Bacteria</taxon>
        <taxon>Bacillati</taxon>
        <taxon>Bacillota</taxon>
        <taxon>Bacilli</taxon>
        <taxon>Lactobacillales</taxon>
        <taxon>Lactobacillaceae</taxon>
        <taxon>Limosilactobacillus</taxon>
    </lineage>
</organism>
<dbReference type="Proteomes" id="UP000365705">
    <property type="component" value="Unassembled WGS sequence"/>
</dbReference>
<dbReference type="AlphaFoldDB" id="A0A508YN63"/>
<evidence type="ECO:0000313" key="2">
    <source>
        <dbReference type="Proteomes" id="UP000365705"/>
    </source>
</evidence>
<evidence type="ECO:0000313" key="1">
    <source>
        <dbReference type="EMBL" id="VTZ90384.1"/>
    </source>
</evidence>
<proteinExistence type="predicted"/>
<reference evidence="1 2" key="1">
    <citation type="submission" date="2019-06" db="EMBL/GenBank/DDBJ databases">
        <authorList>
            <person name="Rodrigo-Torres L."/>
            <person name="Arahal R. D."/>
            <person name="Lucena T."/>
        </authorList>
    </citation>
    <scope>NUCLEOTIDE SEQUENCE [LARGE SCALE GENOMIC DNA]</scope>
    <source>
        <strain evidence="1 2">INIA P508</strain>
    </source>
</reference>
<gene>
    <name evidence="1" type="ORF">LMUP508_01154</name>
</gene>
<sequence length="283" mass="31739">MTEFDFEVNGIKMILDQNAYVDGTNEDPHFQALAHDAEENKYMVRWDIDPDYDDPDGNGVRDWDEPSDAELIEEGHIAVVDEDAIDGLNEIAREGVRVLKPGELRDWLADEAENYDEEECGGVNKFNDIAKLSKYVDDCIDMPYDDIINLLPGDGYGVDVNNCIPVVVNDANLGTPFTIEALGATPSRELFTDRIEADRLIANVPLYGVTVDGKKVYNGGEGFHWLDGEGLWQAMSEELTDLVPDGDDDRLADWQDLPDDDLETLLHCAKEEGFIKDYDIDEL</sequence>